<sequence length="85" mass="9230">MATHLRIAPLTATPLVDPAAIREVLSARCGAGNGVEHLRVRAGPHGVDIVAFVDTDDIDEAGHALRRLVETTIVDIVWLRSWRVV</sequence>
<protein>
    <submittedName>
        <fullName evidence="1">Uncharacterized protein</fullName>
    </submittedName>
</protein>
<evidence type="ECO:0000313" key="2">
    <source>
        <dbReference type="Proteomes" id="UP001612812"/>
    </source>
</evidence>
<evidence type="ECO:0000313" key="1">
    <source>
        <dbReference type="EMBL" id="MFI7266434.1"/>
    </source>
</evidence>
<dbReference type="Proteomes" id="UP001612812">
    <property type="component" value="Unassembled WGS sequence"/>
</dbReference>
<dbReference type="EMBL" id="JBITLE010000019">
    <property type="protein sequence ID" value="MFI7266434.1"/>
    <property type="molecule type" value="Genomic_DNA"/>
</dbReference>
<accession>A0ABW7ZUC8</accession>
<organism evidence="1 2">
    <name type="scientific">Micromonospora maritima</name>
    <dbReference type="NCBI Taxonomy" id="986711"/>
    <lineage>
        <taxon>Bacteria</taxon>
        <taxon>Bacillati</taxon>
        <taxon>Actinomycetota</taxon>
        <taxon>Actinomycetes</taxon>
        <taxon>Micromonosporales</taxon>
        <taxon>Micromonosporaceae</taxon>
        <taxon>Micromonospora</taxon>
    </lineage>
</organism>
<proteinExistence type="predicted"/>
<comment type="caution">
    <text evidence="1">The sequence shown here is derived from an EMBL/GenBank/DDBJ whole genome shotgun (WGS) entry which is preliminary data.</text>
</comment>
<name>A0ABW7ZUC8_9ACTN</name>
<keyword evidence="2" id="KW-1185">Reference proteome</keyword>
<reference evidence="1 2" key="1">
    <citation type="submission" date="2024-10" db="EMBL/GenBank/DDBJ databases">
        <title>The Natural Products Discovery Center: Release of the First 8490 Sequenced Strains for Exploring Actinobacteria Biosynthetic Diversity.</title>
        <authorList>
            <person name="Kalkreuter E."/>
            <person name="Kautsar S.A."/>
            <person name="Yang D."/>
            <person name="Bader C.D."/>
            <person name="Teijaro C.N."/>
            <person name="Fluegel L."/>
            <person name="Davis C.M."/>
            <person name="Simpson J.R."/>
            <person name="Lauterbach L."/>
            <person name="Steele A.D."/>
            <person name="Gui C."/>
            <person name="Meng S."/>
            <person name="Li G."/>
            <person name="Viehrig K."/>
            <person name="Ye F."/>
            <person name="Su P."/>
            <person name="Kiefer A.F."/>
            <person name="Nichols A."/>
            <person name="Cepeda A.J."/>
            <person name="Yan W."/>
            <person name="Fan B."/>
            <person name="Jiang Y."/>
            <person name="Adhikari A."/>
            <person name="Zheng C.-J."/>
            <person name="Schuster L."/>
            <person name="Cowan T.M."/>
            <person name="Smanski M.J."/>
            <person name="Chevrette M.G."/>
            <person name="De Carvalho L.P.S."/>
            <person name="Shen B."/>
        </authorList>
    </citation>
    <scope>NUCLEOTIDE SEQUENCE [LARGE SCALE GENOMIC DNA]</scope>
    <source>
        <strain evidence="1 2">NPDC049845</strain>
    </source>
</reference>
<dbReference type="RefSeq" id="WP_396771723.1">
    <property type="nucleotide sequence ID" value="NZ_JBITLA010000021.1"/>
</dbReference>
<gene>
    <name evidence="1" type="ORF">ACIBP4_29520</name>
</gene>